<organism evidence="1 2">
    <name type="scientific">Phyllobacterium ifriqiyense</name>
    <dbReference type="NCBI Taxonomy" id="314238"/>
    <lineage>
        <taxon>Bacteria</taxon>
        <taxon>Pseudomonadati</taxon>
        <taxon>Pseudomonadota</taxon>
        <taxon>Alphaproteobacteria</taxon>
        <taxon>Hyphomicrobiales</taxon>
        <taxon>Phyllobacteriaceae</taxon>
        <taxon>Phyllobacterium</taxon>
    </lineage>
</organism>
<evidence type="ECO:0000313" key="1">
    <source>
        <dbReference type="EMBL" id="MDQ0998599.1"/>
    </source>
</evidence>
<dbReference type="Proteomes" id="UP001237780">
    <property type="component" value="Unassembled WGS sequence"/>
</dbReference>
<name>A0ABU0SCV3_9HYPH</name>
<keyword evidence="2" id="KW-1185">Reference proteome</keyword>
<protein>
    <submittedName>
        <fullName evidence="1">Uncharacterized protein</fullName>
    </submittedName>
</protein>
<gene>
    <name evidence="1" type="ORF">QFZ34_003781</name>
</gene>
<dbReference type="EMBL" id="JAUSZT010000003">
    <property type="protein sequence ID" value="MDQ0998599.1"/>
    <property type="molecule type" value="Genomic_DNA"/>
</dbReference>
<evidence type="ECO:0000313" key="2">
    <source>
        <dbReference type="Proteomes" id="UP001237780"/>
    </source>
</evidence>
<sequence length="32" mass="3810">MWYMISQLWFFLLVAVLVGFYVGWSTHEGEIS</sequence>
<reference evidence="1 2" key="1">
    <citation type="submission" date="2023-07" db="EMBL/GenBank/DDBJ databases">
        <title>Comparative genomics of wheat-associated soil bacteria to identify genetic determinants of phenazine resistance.</title>
        <authorList>
            <person name="Mouncey N."/>
        </authorList>
    </citation>
    <scope>NUCLEOTIDE SEQUENCE [LARGE SCALE GENOMIC DNA]</scope>
    <source>
        <strain evidence="1 2">W4I11</strain>
    </source>
</reference>
<proteinExistence type="predicted"/>
<accession>A0ABU0SCV3</accession>
<comment type="caution">
    <text evidence="1">The sequence shown here is derived from an EMBL/GenBank/DDBJ whole genome shotgun (WGS) entry which is preliminary data.</text>
</comment>